<evidence type="ECO:0000313" key="3">
    <source>
        <dbReference type="Proteomes" id="UP001595528"/>
    </source>
</evidence>
<sequence length="99" mass="10786">MTLDEITEKMRERVGADSGLGATVKFDFGEDGVIYVDGASTPNTVTNEDKDAECTIRISKENFLKLTQGELDPTTAFMMGKLKVEGNMGIAMKLQSVFS</sequence>
<dbReference type="InterPro" id="IPR003033">
    <property type="entry name" value="SCP2_sterol-bd_dom"/>
</dbReference>
<dbReference type="SUPFAM" id="SSF55718">
    <property type="entry name" value="SCP-like"/>
    <property type="match status" value="1"/>
</dbReference>
<keyword evidence="3" id="KW-1185">Reference proteome</keyword>
<gene>
    <name evidence="2" type="ORF">ACFOGJ_28105</name>
</gene>
<dbReference type="Proteomes" id="UP001595528">
    <property type="component" value="Unassembled WGS sequence"/>
</dbReference>
<organism evidence="2 3">
    <name type="scientific">Marinibaculum pumilum</name>
    <dbReference type="NCBI Taxonomy" id="1766165"/>
    <lineage>
        <taxon>Bacteria</taxon>
        <taxon>Pseudomonadati</taxon>
        <taxon>Pseudomonadota</taxon>
        <taxon>Alphaproteobacteria</taxon>
        <taxon>Rhodospirillales</taxon>
        <taxon>Rhodospirillaceae</taxon>
        <taxon>Marinibaculum</taxon>
    </lineage>
</organism>
<dbReference type="InterPro" id="IPR036527">
    <property type="entry name" value="SCP2_sterol-bd_dom_sf"/>
</dbReference>
<comment type="caution">
    <text evidence="2">The sequence shown here is derived from an EMBL/GenBank/DDBJ whole genome shotgun (WGS) entry which is preliminary data.</text>
</comment>
<evidence type="ECO:0000259" key="1">
    <source>
        <dbReference type="Pfam" id="PF02036"/>
    </source>
</evidence>
<dbReference type="EMBL" id="JBHRTR010000054">
    <property type="protein sequence ID" value="MFC3231144.1"/>
    <property type="molecule type" value="Genomic_DNA"/>
</dbReference>
<protein>
    <submittedName>
        <fullName evidence="2">SCP2 sterol-binding domain-containing protein</fullName>
    </submittedName>
</protein>
<dbReference type="Pfam" id="PF02036">
    <property type="entry name" value="SCP2"/>
    <property type="match status" value="1"/>
</dbReference>
<reference evidence="3" key="1">
    <citation type="journal article" date="2019" name="Int. J. Syst. Evol. Microbiol.">
        <title>The Global Catalogue of Microorganisms (GCM) 10K type strain sequencing project: providing services to taxonomists for standard genome sequencing and annotation.</title>
        <authorList>
            <consortium name="The Broad Institute Genomics Platform"/>
            <consortium name="The Broad Institute Genome Sequencing Center for Infectious Disease"/>
            <person name="Wu L."/>
            <person name="Ma J."/>
        </authorList>
    </citation>
    <scope>NUCLEOTIDE SEQUENCE [LARGE SCALE GENOMIC DNA]</scope>
    <source>
        <strain evidence="3">KCTC 42964</strain>
    </source>
</reference>
<dbReference type="PANTHER" id="PTHR10094:SF25">
    <property type="entry name" value="SCP2 STEROL-BINDING DOMAIN-CONTAINING PROTEIN 1"/>
    <property type="match status" value="1"/>
</dbReference>
<dbReference type="RefSeq" id="WP_379906608.1">
    <property type="nucleotide sequence ID" value="NZ_JBHRTR010000054.1"/>
</dbReference>
<name>A0ABV7L9J2_9PROT</name>
<accession>A0ABV7L9J2</accession>
<feature type="domain" description="SCP2" evidence="1">
    <location>
        <begin position="20"/>
        <end position="98"/>
    </location>
</feature>
<evidence type="ECO:0000313" key="2">
    <source>
        <dbReference type="EMBL" id="MFC3231144.1"/>
    </source>
</evidence>
<dbReference type="PANTHER" id="PTHR10094">
    <property type="entry name" value="STEROL CARRIER PROTEIN 2 SCP-2 FAMILY PROTEIN"/>
    <property type="match status" value="1"/>
</dbReference>
<dbReference type="Gene3D" id="3.30.1050.10">
    <property type="entry name" value="SCP2 sterol-binding domain"/>
    <property type="match status" value="1"/>
</dbReference>
<proteinExistence type="predicted"/>